<evidence type="ECO:0000313" key="3">
    <source>
        <dbReference type="EMBL" id="CBI10620.1"/>
    </source>
</evidence>
<dbReference type="InterPro" id="IPR006464">
    <property type="entry name" value="AcTrfase_RimI/Ard1"/>
</dbReference>
<dbReference type="InterPro" id="IPR016181">
    <property type="entry name" value="Acyl_CoA_acyltransferase"/>
</dbReference>
<dbReference type="NCBIfam" id="TIGR01575">
    <property type="entry name" value="rimI"/>
    <property type="match status" value="1"/>
</dbReference>
<dbReference type="InterPro" id="IPR050769">
    <property type="entry name" value="NAT_camello-type"/>
</dbReference>
<dbReference type="HAMAP" id="MF_02210">
    <property type="entry name" value="RimI"/>
    <property type="match status" value="1"/>
</dbReference>
<dbReference type="AlphaFoldDB" id="E6QTP8"/>
<feature type="domain" description="N-acetyltransferase" evidence="2">
    <location>
        <begin position="1"/>
        <end position="141"/>
    </location>
</feature>
<dbReference type="PANTHER" id="PTHR13947:SF37">
    <property type="entry name" value="LD18367P"/>
    <property type="match status" value="1"/>
</dbReference>
<dbReference type="PANTHER" id="PTHR13947">
    <property type="entry name" value="GNAT FAMILY N-ACETYLTRANSFERASE"/>
    <property type="match status" value="1"/>
</dbReference>
<keyword evidence="3" id="KW-0012">Acyltransferase</keyword>
<keyword evidence="1 3" id="KW-0808">Transferase</keyword>
<comment type="caution">
    <text evidence="3">The sequence shown here is derived from an EMBL/GenBank/DDBJ whole genome shotgun (WGS) entry which is preliminary data.</text>
</comment>
<proteinExistence type="inferred from homology"/>
<dbReference type="GO" id="GO:0008080">
    <property type="term" value="F:N-acetyltransferase activity"/>
    <property type="evidence" value="ECO:0007669"/>
    <property type="project" value="InterPro"/>
</dbReference>
<dbReference type="CDD" id="cd04301">
    <property type="entry name" value="NAT_SF"/>
    <property type="match status" value="1"/>
</dbReference>
<dbReference type="EC" id="2.3.1.128" evidence="3"/>
<dbReference type="SUPFAM" id="SSF55729">
    <property type="entry name" value="Acyl-CoA N-acyltransferases (Nat)"/>
    <property type="match status" value="1"/>
</dbReference>
<dbReference type="PROSITE" id="PS51186">
    <property type="entry name" value="GNAT"/>
    <property type="match status" value="1"/>
</dbReference>
<dbReference type="InterPro" id="IPR043690">
    <property type="entry name" value="RimI"/>
</dbReference>
<dbReference type="Pfam" id="PF00583">
    <property type="entry name" value="Acetyltransf_1"/>
    <property type="match status" value="1"/>
</dbReference>
<evidence type="ECO:0000259" key="2">
    <source>
        <dbReference type="PROSITE" id="PS51186"/>
    </source>
</evidence>
<dbReference type="EMBL" id="CABR01000094">
    <property type="protein sequence ID" value="CBI10620.1"/>
    <property type="molecule type" value="Genomic_DNA"/>
</dbReference>
<reference evidence="3" key="1">
    <citation type="submission" date="2009-10" db="EMBL/GenBank/DDBJ databases">
        <title>Diversity of trophic interactions inside an arsenic-rich microbial ecosystem.</title>
        <authorList>
            <person name="Bertin P.N."/>
            <person name="Heinrich-Salmeron A."/>
            <person name="Pelletier E."/>
            <person name="Goulhen-Chollet F."/>
            <person name="Arsene-Ploetze F."/>
            <person name="Gallien S."/>
            <person name="Calteau A."/>
            <person name="Vallenet D."/>
            <person name="Casiot C."/>
            <person name="Chane-Woon-Ming B."/>
            <person name="Giloteaux L."/>
            <person name="Barakat M."/>
            <person name="Bonnefoy V."/>
            <person name="Bruneel O."/>
            <person name="Chandler M."/>
            <person name="Cleiss J."/>
            <person name="Duran R."/>
            <person name="Elbaz-Poulichet F."/>
            <person name="Fonknechten N."/>
            <person name="Lauga B."/>
            <person name="Mornico D."/>
            <person name="Ortet P."/>
            <person name="Schaeffer C."/>
            <person name="Siguier P."/>
            <person name="Alexander Thil Smith A."/>
            <person name="Van Dorsselaer A."/>
            <person name="Weissenbach J."/>
            <person name="Medigue C."/>
            <person name="Le Paslier D."/>
        </authorList>
    </citation>
    <scope>NUCLEOTIDE SEQUENCE</scope>
</reference>
<dbReference type="Gene3D" id="3.40.630.30">
    <property type="match status" value="1"/>
</dbReference>
<name>E6QTP8_9ZZZZ</name>
<evidence type="ECO:0000256" key="1">
    <source>
        <dbReference type="ARBA" id="ARBA00022679"/>
    </source>
</evidence>
<sequence>MSEEDLPHIAEIDRDCYPFPWTSGNFASALMAGNRCCVYEEAGEIVAYAVAMSVLDEIHLLNLTVTLSRQGWGYGRAMLRRLIACSRAECYASMWLEVRPSNHVARRLYDSMGFIQVGVRKNYYPAEQGREDAVLMCLDIKSC</sequence>
<protein>
    <submittedName>
        <fullName evidence="3">Ribosomal-protein-alanine acetyltransferase</fullName>
        <ecNumber evidence="3">2.3.1.128</ecNumber>
    </submittedName>
</protein>
<organism evidence="3">
    <name type="scientific">mine drainage metagenome</name>
    <dbReference type="NCBI Taxonomy" id="410659"/>
    <lineage>
        <taxon>unclassified sequences</taxon>
        <taxon>metagenomes</taxon>
        <taxon>ecological metagenomes</taxon>
    </lineage>
</organism>
<accession>E6QTP8</accession>
<dbReference type="InterPro" id="IPR000182">
    <property type="entry name" value="GNAT_dom"/>
</dbReference>
<gene>
    <name evidence="3" type="primary">rimI</name>
    <name evidence="3" type="ORF">CARN7_1408</name>
</gene>